<sequence>MEKEILQITVLKGTKNGEILVCKPGSRLNIGRVMKGNDFALRDPGISQKHLCFKFDSEVSRWVISDLDSSNGTMLNGSKIQPLVPVPITDHDVISIGEKTQLGVRIVSLVSLEENKENGDTTVRRVNPRRGLARSNARGRGSEKEVVEEDQSRVVVPVRGGRKKNNDEANSTRVLADEEKMEKTDKSGGIQLRRNPRRGNSSKALRELDMNCAVDIGVEAKGVQKKRKEKGKGKEAGIINDELHNRNNELLLETDDTDSDSVIMSNEGMGFKAVTRVNSSRVAEEEKGEEDGGVKEGFEVNHIEVGDGIENMTLGQWFESMFVFLPKVIYDETEELIQILKEKAKKFDEHIEAGGNV</sequence>
<dbReference type="SMART" id="SM00240">
    <property type="entry name" value="FHA"/>
    <property type="match status" value="1"/>
</dbReference>
<dbReference type="Proteomes" id="UP001210211">
    <property type="component" value="Unassembled WGS sequence"/>
</dbReference>
<feature type="compositionally biased region" description="Basic and acidic residues" evidence="1">
    <location>
        <begin position="175"/>
        <end position="186"/>
    </location>
</feature>
<dbReference type="Gene3D" id="2.60.200.20">
    <property type="match status" value="1"/>
</dbReference>
<dbReference type="SUPFAM" id="SSF49879">
    <property type="entry name" value="SMAD/FHA domain"/>
    <property type="match status" value="1"/>
</dbReference>
<dbReference type="AlphaFoldDB" id="A0AAD5ZT79"/>
<organism evidence="3 4">
    <name type="scientific">Rhynchospora tenuis</name>
    <dbReference type="NCBI Taxonomy" id="198213"/>
    <lineage>
        <taxon>Eukaryota</taxon>
        <taxon>Viridiplantae</taxon>
        <taxon>Streptophyta</taxon>
        <taxon>Embryophyta</taxon>
        <taxon>Tracheophyta</taxon>
        <taxon>Spermatophyta</taxon>
        <taxon>Magnoliopsida</taxon>
        <taxon>Liliopsida</taxon>
        <taxon>Poales</taxon>
        <taxon>Cyperaceae</taxon>
        <taxon>Cyperoideae</taxon>
        <taxon>Rhynchosporeae</taxon>
        <taxon>Rhynchospora</taxon>
    </lineage>
</organism>
<comment type="caution">
    <text evidence="3">The sequence shown here is derived from an EMBL/GenBank/DDBJ whole genome shotgun (WGS) entry which is preliminary data.</text>
</comment>
<dbReference type="InterPro" id="IPR000253">
    <property type="entry name" value="FHA_dom"/>
</dbReference>
<dbReference type="InterPro" id="IPR008984">
    <property type="entry name" value="SMAD_FHA_dom_sf"/>
</dbReference>
<protein>
    <recommendedName>
        <fullName evidence="2">FHA domain-containing protein</fullName>
    </recommendedName>
</protein>
<keyword evidence="4" id="KW-1185">Reference proteome</keyword>
<evidence type="ECO:0000256" key="1">
    <source>
        <dbReference type="SAM" id="MobiDB-lite"/>
    </source>
</evidence>
<name>A0AAD5ZT79_9POAL</name>
<dbReference type="PROSITE" id="PS50006">
    <property type="entry name" value="FHA_DOMAIN"/>
    <property type="match status" value="1"/>
</dbReference>
<reference evidence="3 4" key="1">
    <citation type="journal article" date="2022" name="Cell">
        <title>Repeat-based holocentromeres influence genome architecture and karyotype evolution.</title>
        <authorList>
            <person name="Hofstatter P.G."/>
            <person name="Thangavel G."/>
            <person name="Lux T."/>
            <person name="Neumann P."/>
            <person name="Vondrak T."/>
            <person name="Novak P."/>
            <person name="Zhang M."/>
            <person name="Costa L."/>
            <person name="Castellani M."/>
            <person name="Scott A."/>
            <person name="Toegelov H."/>
            <person name="Fuchs J."/>
            <person name="Mata-Sucre Y."/>
            <person name="Dias Y."/>
            <person name="Vanzela A.L.L."/>
            <person name="Huettel B."/>
            <person name="Almeida C.C.S."/>
            <person name="Simkova H."/>
            <person name="Souza G."/>
            <person name="Pedrosa-Harand A."/>
            <person name="Macas J."/>
            <person name="Mayer K.F.X."/>
            <person name="Houben A."/>
            <person name="Marques A."/>
        </authorList>
    </citation>
    <scope>NUCLEOTIDE SEQUENCE [LARGE SCALE GENOMIC DNA]</scope>
    <source>
        <strain evidence="3">RhyTen1mFocal</strain>
    </source>
</reference>
<proteinExistence type="predicted"/>
<evidence type="ECO:0000259" key="2">
    <source>
        <dbReference type="PROSITE" id="PS50006"/>
    </source>
</evidence>
<feature type="region of interest" description="Disordered" evidence="1">
    <location>
        <begin position="128"/>
        <end position="202"/>
    </location>
</feature>
<dbReference type="PANTHER" id="PTHR23308">
    <property type="entry name" value="NUCLEAR INHIBITOR OF PROTEIN PHOSPHATASE-1"/>
    <property type="match status" value="1"/>
</dbReference>
<feature type="domain" description="FHA" evidence="2">
    <location>
        <begin position="28"/>
        <end position="80"/>
    </location>
</feature>
<dbReference type="Pfam" id="PF00498">
    <property type="entry name" value="FHA"/>
    <property type="match status" value="1"/>
</dbReference>
<dbReference type="InterPro" id="IPR050923">
    <property type="entry name" value="Cell_Proc_Reg/RNA_Proc"/>
</dbReference>
<dbReference type="EMBL" id="JAMRDG010000001">
    <property type="protein sequence ID" value="KAJ3703652.1"/>
    <property type="molecule type" value="Genomic_DNA"/>
</dbReference>
<accession>A0AAD5ZT79</accession>
<gene>
    <name evidence="3" type="ORF">LUZ61_007357</name>
</gene>
<evidence type="ECO:0000313" key="3">
    <source>
        <dbReference type="EMBL" id="KAJ3703652.1"/>
    </source>
</evidence>
<evidence type="ECO:0000313" key="4">
    <source>
        <dbReference type="Proteomes" id="UP001210211"/>
    </source>
</evidence>